<accession>A0A017HQ50</accession>
<name>A0A017HQ50_9RHOB</name>
<dbReference type="Gene3D" id="1.10.3720.10">
    <property type="entry name" value="MetI-like"/>
    <property type="match status" value="1"/>
</dbReference>
<dbReference type="SUPFAM" id="SSF161098">
    <property type="entry name" value="MetI-like"/>
    <property type="match status" value="1"/>
</dbReference>
<keyword evidence="3" id="KW-1003">Cell membrane</keyword>
<protein>
    <submittedName>
        <fullName evidence="8">Sugar transporter integral membrane protein (Permease)</fullName>
    </submittedName>
</protein>
<dbReference type="PANTHER" id="PTHR43744">
    <property type="entry name" value="ABC TRANSPORTER PERMEASE PROTEIN MG189-RELATED-RELATED"/>
    <property type="match status" value="1"/>
</dbReference>
<evidence type="ECO:0000256" key="2">
    <source>
        <dbReference type="ARBA" id="ARBA00022448"/>
    </source>
</evidence>
<dbReference type="Proteomes" id="UP000019666">
    <property type="component" value="Unassembled WGS sequence"/>
</dbReference>
<organism evidence="8 9">
    <name type="scientific">Rubellimicrobium mesophilum DSM 19309</name>
    <dbReference type="NCBI Taxonomy" id="442562"/>
    <lineage>
        <taxon>Bacteria</taxon>
        <taxon>Pseudomonadati</taxon>
        <taxon>Pseudomonadota</taxon>
        <taxon>Alphaproteobacteria</taxon>
        <taxon>Rhodobacterales</taxon>
        <taxon>Roseobacteraceae</taxon>
        <taxon>Rubellimicrobium</taxon>
    </lineage>
</organism>
<evidence type="ECO:0000256" key="5">
    <source>
        <dbReference type="ARBA" id="ARBA00022989"/>
    </source>
</evidence>
<evidence type="ECO:0000256" key="1">
    <source>
        <dbReference type="ARBA" id="ARBA00004651"/>
    </source>
</evidence>
<comment type="caution">
    <text evidence="8">The sequence shown here is derived from an EMBL/GenBank/DDBJ whole genome shotgun (WGS) entry which is preliminary data.</text>
</comment>
<keyword evidence="2" id="KW-0813">Transport</keyword>
<dbReference type="AlphaFoldDB" id="A0A017HQ50"/>
<dbReference type="GO" id="GO:0005886">
    <property type="term" value="C:plasma membrane"/>
    <property type="evidence" value="ECO:0007669"/>
    <property type="project" value="UniProtKB-SubCell"/>
</dbReference>
<keyword evidence="4 7" id="KW-0812">Transmembrane</keyword>
<dbReference type="RefSeq" id="WP_245639092.1">
    <property type="nucleotide sequence ID" value="NZ_KK088521.1"/>
</dbReference>
<dbReference type="EMBL" id="AOSK01000041">
    <property type="protein sequence ID" value="EYD76602.1"/>
    <property type="molecule type" value="Genomic_DNA"/>
</dbReference>
<evidence type="ECO:0000256" key="3">
    <source>
        <dbReference type="ARBA" id="ARBA00022475"/>
    </source>
</evidence>
<keyword evidence="9" id="KW-1185">Reference proteome</keyword>
<gene>
    <name evidence="8" type="ORF">Rumeso_01560</name>
</gene>
<dbReference type="PANTHER" id="PTHR43744:SF12">
    <property type="entry name" value="ABC TRANSPORTER PERMEASE PROTEIN MG189-RELATED"/>
    <property type="match status" value="1"/>
</dbReference>
<sequence>MTATIPMTAARATRMRRLNLAGGILTVLTVLGAIFWAFPLYWSIVTSLKFEQDVVRPGVHLVPERWTLDAYTFVLLNTQIGRWYLNSLMTSAAVTIIVVMMSAGRATRSRSSTSPAGG</sequence>
<reference evidence="8 9" key="1">
    <citation type="submission" date="2013-02" db="EMBL/GenBank/DDBJ databases">
        <authorList>
            <person name="Fiebig A."/>
            <person name="Goeker M."/>
            <person name="Klenk H.-P.P."/>
        </authorList>
    </citation>
    <scope>NUCLEOTIDE SEQUENCE [LARGE SCALE GENOMIC DNA]</scope>
    <source>
        <strain evidence="8 9">DSM 19309</strain>
    </source>
</reference>
<evidence type="ECO:0000256" key="4">
    <source>
        <dbReference type="ARBA" id="ARBA00022692"/>
    </source>
</evidence>
<evidence type="ECO:0000313" key="8">
    <source>
        <dbReference type="EMBL" id="EYD76602.1"/>
    </source>
</evidence>
<feature type="transmembrane region" description="Helical" evidence="7">
    <location>
        <begin position="83"/>
        <end position="103"/>
    </location>
</feature>
<evidence type="ECO:0000256" key="6">
    <source>
        <dbReference type="ARBA" id="ARBA00023136"/>
    </source>
</evidence>
<dbReference type="STRING" id="442562.Rumeso_01560"/>
<dbReference type="InterPro" id="IPR035906">
    <property type="entry name" value="MetI-like_sf"/>
</dbReference>
<feature type="transmembrane region" description="Helical" evidence="7">
    <location>
        <begin position="20"/>
        <end position="42"/>
    </location>
</feature>
<keyword evidence="8" id="KW-0762">Sugar transport</keyword>
<proteinExistence type="predicted"/>
<keyword evidence="6 7" id="KW-0472">Membrane</keyword>
<evidence type="ECO:0000313" key="9">
    <source>
        <dbReference type="Proteomes" id="UP000019666"/>
    </source>
</evidence>
<dbReference type="HOGENOM" id="CLU_2071396_0_0_5"/>
<keyword evidence="5 7" id="KW-1133">Transmembrane helix</keyword>
<comment type="subcellular location">
    <subcellularLocation>
        <location evidence="1">Cell membrane</location>
        <topology evidence="1">Multi-pass membrane protein</topology>
    </subcellularLocation>
</comment>
<evidence type="ECO:0000256" key="7">
    <source>
        <dbReference type="SAM" id="Phobius"/>
    </source>
</evidence>